<dbReference type="RefSeq" id="XP_051366585.1">
    <property type="nucleotide sequence ID" value="XM_051503430.1"/>
</dbReference>
<evidence type="ECO:0000313" key="2">
    <source>
        <dbReference type="Proteomes" id="UP001055219"/>
    </source>
</evidence>
<protein>
    <submittedName>
        <fullName evidence="1">WD repeat-containing protein WRAP73-like protein</fullName>
    </submittedName>
</protein>
<gene>
    <name evidence="1" type="ORF">J7T54_006068</name>
</gene>
<dbReference type="GeneID" id="75832546"/>
<reference evidence="1" key="1">
    <citation type="journal article" date="2021" name="J Fungi (Basel)">
        <title>Genomic and Metabolomic Analyses of the Marine Fungus Emericellopsis cladophorae: Insights into Saltwater Adaptability Mechanisms and Its Biosynthetic Potential.</title>
        <authorList>
            <person name="Goncalves M.F.M."/>
            <person name="Hilario S."/>
            <person name="Van de Peer Y."/>
            <person name="Esteves A.C."/>
            <person name="Alves A."/>
        </authorList>
    </citation>
    <scope>NUCLEOTIDE SEQUENCE</scope>
    <source>
        <strain evidence="1">MUM 19.33</strain>
    </source>
</reference>
<organism evidence="1 2">
    <name type="scientific">Emericellopsis cladophorae</name>
    <dbReference type="NCBI Taxonomy" id="2686198"/>
    <lineage>
        <taxon>Eukaryota</taxon>
        <taxon>Fungi</taxon>
        <taxon>Dikarya</taxon>
        <taxon>Ascomycota</taxon>
        <taxon>Pezizomycotina</taxon>
        <taxon>Sordariomycetes</taxon>
        <taxon>Hypocreomycetidae</taxon>
        <taxon>Hypocreales</taxon>
        <taxon>Bionectriaceae</taxon>
        <taxon>Emericellopsis</taxon>
    </lineage>
</organism>
<dbReference type="OrthoDB" id="308690at2759"/>
<proteinExistence type="predicted"/>
<dbReference type="Proteomes" id="UP001055219">
    <property type="component" value="Unassembled WGS sequence"/>
</dbReference>
<evidence type="ECO:0000313" key="1">
    <source>
        <dbReference type="EMBL" id="KAI6785729.1"/>
    </source>
</evidence>
<accession>A0A9P9YA46</accession>
<dbReference type="InterPro" id="IPR015943">
    <property type="entry name" value="WD40/YVTN_repeat-like_dom_sf"/>
</dbReference>
<dbReference type="SUPFAM" id="SSF75011">
    <property type="entry name" value="3-carboxy-cis,cis-mucoante lactonizing enzyme"/>
    <property type="match status" value="1"/>
</dbReference>
<dbReference type="GO" id="GO:0005815">
    <property type="term" value="C:microtubule organizing center"/>
    <property type="evidence" value="ECO:0007669"/>
    <property type="project" value="TreeGrafter"/>
</dbReference>
<dbReference type="AlphaFoldDB" id="A0A9P9YA46"/>
<name>A0A9P9YA46_9HYPO</name>
<comment type="caution">
    <text evidence="1">The sequence shown here is derived from an EMBL/GenBank/DDBJ whole genome shotgun (WGS) entry which is preliminary data.</text>
</comment>
<dbReference type="PANTHER" id="PTHR16220:SF0">
    <property type="entry name" value="WD REPEAT-CONTAINING PROTEIN WRAP73"/>
    <property type="match status" value="1"/>
</dbReference>
<dbReference type="GO" id="GO:1990810">
    <property type="term" value="P:microtubule anchoring at mitotic spindle pole body"/>
    <property type="evidence" value="ECO:0007669"/>
    <property type="project" value="TreeGrafter"/>
</dbReference>
<dbReference type="InterPro" id="IPR052778">
    <property type="entry name" value="Centrosome-WD_assoc"/>
</dbReference>
<dbReference type="Gene3D" id="2.130.10.10">
    <property type="entry name" value="YVTN repeat-like/Quinoprotein amine dehydrogenase"/>
    <property type="match status" value="1"/>
</dbReference>
<keyword evidence="2" id="KW-1185">Reference proteome</keyword>
<dbReference type="GO" id="GO:1990811">
    <property type="term" value="C:MWP complex"/>
    <property type="evidence" value="ECO:0007669"/>
    <property type="project" value="TreeGrafter"/>
</dbReference>
<dbReference type="EMBL" id="JAGIXG020000001">
    <property type="protein sequence ID" value="KAI6785729.1"/>
    <property type="molecule type" value="Genomic_DNA"/>
</dbReference>
<sequence length="326" mass="35603">MQRSWAPETIDAHGICWSPDGQWLLVWESPAHGWRVLLYTADGQLVRTFPGFHDPTDEDAKLRPGVRSLRLSPDGKGCAVLDHSKEVALVDTTFWRKSATLVHPSALAPSETVQEQLHAASVHPSSRTFTRAMHELTLPPPPADSKTPPELRTGCGLACFDASSNLIATRMESSPSTVWIWDLAASELRAVLIFHSPVSFSWHPVVQELLLITCRVDEKRTLLAVWDPLMDGPRSVPSEQALSSQGKMEAHWVDWENEQPILLLNDSQSYCFVSVGEGEGEGEAPGAWGSAESTLLGGSVGSAGIVQGIEGDDSTMIDDTFLFKRG</sequence>
<dbReference type="PANTHER" id="PTHR16220">
    <property type="entry name" value="WD REPEAT PROTEIN 8-RELATED"/>
    <property type="match status" value="1"/>
</dbReference>
<reference evidence="1" key="2">
    <citation type="submission" date="2022-07" db="EMBL/GenBank/DDBJ databases">
        <authorList>
            <person name="Goncalves M.F.M."/>
            <person name="Hilario S."/>
            <person name="Van De Peer Y."/>
            <person name="Esteves A.C."/>
            <person name="Alves A."/>
        </authorList>
    </citation>
    <scope>NUCLEOTIDE SEQUENCE</scope>
    <source>
        <strain evidence="1">MUM 19.33</strain>
    </source>
</reference>